<dbReference type="InParanoid" id="A0A0G4F3C7"/>
<dbReference type="InterPro" id="IPR000953">
    <property type="entry name" value="Chromo/chromo_shadow_dom"/>
</dbReference>
<feature type="compositionally biased region" description="Low complexity" evidence="1">
    <location>
        <begin position="607"/>
        <end position="621"/>
    </location>
</feature>
<protein>
    <recommendedName>
        <fullName evidence="2">Chromo domain-containing protein</fullName>
    </recommendedName>
</protein>
<evidence type="ECO:0000313" key="3">
    <source>
        <dbReference type="EMBL" id="CEM06427.1"/>
    </source>
</evidence>
<name>A0A0G4F3C7_VITBC</name>
<dbReference type="AlphaFoldDB" id="A0A0G4F3C7"/>
<organism evidence="3 4">
    <name type="scientific">Vitrella brassicaformis (strain CCMP3155)</name>
    <dbReference type="NCBI Taxonomy" id="1169540"/>
    <lineage>
        <taxon>Eukaryota</taxon>
        <taxon>Sar</taxon>
        <taxon>Alveolata</taxon>
        <taxon>Colpodellida</taxon>
        <taxon>Vitrellaceae</taxon>
        <taxon>Vitrella</taxon>
    </lineage>
</organism>
<evidence type="ECO:0000256" key="1">
    <source>
        <dbReference type="SAM" id="MobiDB-lite"/>
    </source>
</evidence>
<dbReference type="SMART" id="SM00298">
    <property type="entry name" value="CHROMO"/>
    <property type="match status" value="1"/>
</dbReference>
<dbReference type="OrthoDB" id="340605at2759"/>
<dbReference type="STRING" id="1169540.A0A0G4F3C7"/>
<sequence length="1106" mass="119430">MNPSDEDRPLPPPPPPRPVVTLRMPPRSSILLRQSTQRPPPPHLPLSGAAAAPGAPVVIPPVPVRPPLATGSPPRDFGPAGRVTIVQQGRPTIATSAPAGGGGVYCAPAPPPPPPPPRVTPGMRPGGTLRSAGGYGGRPRGRPPSVVAWVRPPTTPHPPTPPVISLVARPSPPPKSRAGPQAAAGAGVEFMDRMDTVDLTQEEKEDEETQEAPPEVGEEYLGYGPLFQAAKKGAATGNLRLLDDDLEEAGSTEATSAKLGQGLLLHDSPISSLPSNGGLVQDVAVARWHIAVLLADGRVLLWRQSHHGVSTGCDTWEEIPAFRKLDIASLHLAGSCMRDDWRQADPAAIADRQKDTLLIQPRPPDRFFLAALTKDGQLHWVRGDEQRCRLPAWELHQTYFTFKHDGHVVQNGATTASMGEICHEPPPAEPSMAVIAVPRVAALPARIQGEVEVTPCLFIKGPHTFIRFKKFPAKPTKVVCGPAAGGGAVLLENGSLWRWTINAETRKATIDQLLGSLRGKKVLDVAECCGDYVAVTDDGIVHEWNTRVDGVPLSSRLRPHIPLPVEWTPTFQLKVMSESLRHPDTPSTLAWWQQDQQPAPPPPLPHPEASAASASPEQAHPTVPPPPTDEELEAMRRAEIEAQYDVRLANPLKPAGSNGDGDGDGDEELEIIMETPGLPAGPVRVEAAAEDPVTSIWLMEGATIGVHKSGRFAAWANAVAWWRSGVWAPAAPDTSFGFSLASEIATHPNYMTWSEVLRSSPWLHYEAKAREAHKLPSMAEQEASGALPSSWDKKALERKIGHLMHTAAQSPFPVGRIIASPTNLIIARVVIGPIQPGRRVVPDPEGPSSSRPPYYPSPLKRAEASVFQLPVAAKARAEAGNPRMRKFRGKQHSPMLTRKREELPNSFTCPDVGTGMGTIELGDVEEAEGAAGVWGLDGGVHDRQRRAAGGGGLVEVEMGDELEGGDSHATLTGGERDESSDVKRRRVQGGKGGEGGGNEEQEEAEEDDDKHDGREYEVSRILAHRQPTPQKREYLIQWKDYRETWEPESSLTNCHGKLEEYWRATPPELLQYRSRPPSLAQVTPTAAAAIMQQRRVKGSGPSFLRQ</sequence>
<dbReference type="InterPro" id="IPR023780">
    <property type="entry name" value="Chromo_domain"/>
</dbReference>
<reference evidence="3 4" key="1">
    <citation type="submission" date="2014-11" db="EMBL/GenBank/DDBJ databases">
        <authorList>
            <person name="Zhu J."/>
            <person name="Qi W."/>
            <person name="Song R."/>
        </authorList>
    </citation>
    <scope>NUCLEOTIDE SEQUENCE [LARGE SCALE GENOMIC DNA]</scope>
</reference>
<feature type="compositionally biased region" description="Low complexity" evidence="1">
    <location>
        <begin position="45"/>
        <end position="57"/>
    </location>
</feature>
<feature type="compositionally biased region" description="Acidic residues" evidence="1">
    <location>
        <begin position="997"/>
        <end position="1009"/>
    </location>
</feature>
<dbReference type="SUPFAM" id="SSF50985">
    <property type="entry name" value="RCC1/BLIP-II"/>
    <property type="match status" value="1"/>
</dbReference>
<dbReference type="Gene3D" id="2.40.50.40">
    <property type="match status" value="1"/>
</dbReference>
<dbReference type="Proteomes" id="UP000041254">
    <property type="component" value="Unassembled WGS sequence"/>
</dbReference>
<dbReference type="PANTHER" id="PTHR45725">
    <property type="entry name" value="FORMIN HOMOLOGY 2 FAMILY MEMBER"/>
    <property type="match status" value="1"/>
</dbReference>
<accession>A0A0G4F3C7</accession>
<dbReference type="PhylomeDB" id="A0A0G4F3C7"/>
<gene>
    <name evidence="3" type="ORF">Vbra_5635</name>
</gene>
<feature type="domain" description="Chromo" evidence="2">
    <location>
        <begin position="1016"/>
        <end position="1063"/>
    </location>
</feature>
<feature type="region of interest" description="Disordered" evidence="1">
    <location>
        <begin position="645"/>
        <end position="666"/>
    </location>
</feature>
<dbReference type="PROSITE" id="PS50013">
    <property type="entry name" value="CHROMO_2"/>
    <property type="match status" value="1"/>
</dbReference>
<dbReference type="VEuPathDB" id="CryptoDB:Vbra_5635"/>
<dbReference type="Gene3D" id="2.130.10.30">
    <property type="entry name" value="Regulator of chromosome condensation 1/beta-lactamase-inhibitor protein II"/>
    <property type="match status" value="1"/>
</dbReference>
<keyword evidence="4" id="KW-1185">Reference proteome</keyword>
<dbReference type="SUPFAM" id="SSF54160">
    <property type="entry name" value="Chromo domain-like"/>
    <property type="match status" value="1"/>
</dbReference>
<feature type="region of interest" description="Disordered" evidence="1">
    <location>
        <begin position="124"/>
        <end position="148"/>
    </location>
</feature>
<evidence type="ECO:0000259" key="2">
    <source>
        <dbReference type="PROSITE" id="PS50013"/>
    </source>
</evidence>
<dbReference type="Pfam" id="PF00385">
    <property type="entry name" value="Chromo"/>
    <property type="match status" value="1"/>
</dbReference>
<dbReference type="PANTHER" id="PTHR45725:SF1">
    <property type="entry name" value="DISHEVELLED ASSOCIATED ACTIVATOR OF MORPHOGENESIS, ISOFORM D"/>
    <property type="match status" value="1"/>
</dbReference>
<dbReference type="InterPro" id="IPR051425">
    <property type="entry name" value="Formin_Homology"/>
</dbReference>
<proteinExistence type="predicted"/>
<feature type="region of interest" description="Disordered" evidence="1">
    <location>
        <begin position="1"/>
        <end position="60"/>
    </location>
</feature>
<feature type="region of interest" description="Disordered" evidence="1">
    <location>
        <begin position="593"/>
        <end position="629"/>
    </location>
</feature>
<feature type="region of interest" description="Disordered" evidence="1">
    <location>
        <begin position="959"/>
        <end position="1014"/>
    </location>
</feature>
<dbReference type="CDD" id="cd00024">
    <property type="entry name" value="CD_CSD"/>
    <property type="match status" value="1"/>
</dbReference>
<dbReference type="EMBL" id="CDMY01000366">
    <property type="protein sequence ID" value="CEM06427.1"/>
    <property type="molecule type" value="Genomic_DNA"/>
</dbReference>
<dbReference type="InterPro" id="IPR009091">
    <property type="entry name" value="RCC1/BLIP-II"/>
</dbReference>
<evidence type="ECO:0000313" key="4">
    <source>
        <dbReference type="Proteomes" id="UP000041254"/>
    </source>
</evidence>
<dbReference type="InterPro" id="IPR016197">
    <property type="entry name" value="Chromo-like_dom_sf"/>
</dbReference>